<dbReference type="InterPro" id="IPR017441">
    <property type="entry name" value="Protein_kinase_ATP_BS"/>
</dbReference>
<dbReference type="PANTHER" id="PTHR24363:SF0">
    <property type="entry name" value="SERINE_THREONINE KINASE LIKE DOMAIN CONTAINING 1"/>
    <property type="match status" value="1"/>
</dbReference>
<dbReference type="CDD" id="cd14014">
    <property type="entry name" value="STKc_PknB_like"/>
    <property type="match status" value="1"/>
</dbReference>
<feature type="domain" description="Protein kinase" evidence="10">
    <location>
        <begin position="35"/>
        <end position="303"/>
    </location>
</feature>
<comment type="catalytic activity">
    <reaction evidence="7">
        <text>L-threonyl-[protein] + ATP = O-phospho-L-threonyl-[protein] + ADP + H(+)</text>
        <dbReference type="Rhea" id="RHEA:46608"/>
        <dbReference type="Rhea" id="RHEA-COMP:11060"/>
        <dbReference type="Rhea" id="RHEA-COMP:11605"/>
        <dbReference type="ChEBI" id="CHEBI:15378"/>
        <dbReference type="ChEBI" id="CHEBI:30013"/>
        <dbReference type="ChEBI" id="CHEBI:30616"/>
        <dbReference type="ChEBI" id="CHEBI:61977"/>
        <dbReference type="ChEBI" id="CHEBI:456216"/>
        <dbReference type="EC" id="2.7.11.1"/>
    </reaction>
</comment>
<gene>
    <name evidence="11" type="ORF">NIES267_61730</name>
</gene>
<evidence type="ECO:0000313" key="11">
    <source>
        <dbReference type="EMBL" id="BAY86662.1"/>
    </source>
</evidence>
<keyword evidence="2 11" id="KW-0723">Serine/threonine-protein kinase</keyword>
<evidence type="ECO:0000256" key="9">
    <source>
        <dbReference type="PROSITE-ProRule" id="PRU10141"/>
    </source>
</evidence>
<keyword evidence="5 11" id="KW-0418">Kinase</keyword>
<dbReference type="InterPro" id="IPR000719">
    <property type="entry name" value="Prot_kinase_dom"/>
</dbReference>
<accession>A0A1Z4LZK0</accession>
<dbReference type="AlphaFoldDB" id="A0A1Z4LZK0"/>
<proteinExistence type="predicted"/>
<name>A0A1Z4LZK0_9CYAN</name>
<evidence type="ECO:0000256" key="6">
    <source>
        <dbReference type="ARBA" id="ARBA00022840"/>
    </source>
</evidence>
<keyword evidence="6 9" id="KW-0067">ATP-binding</keyword>
<protein>
    <recommendedName>
        <fullName evidence="1">non-specific serine/threonine protein kinase</fullName>
        <ecNumber evidence="1">2.7.11.1</ecNumber>
    </recommendedName>
</protein>
<evidence type="ECO:0000259" key="10">
    <source>
        <dbReference type="PROSITE" id="PS50011"/>
    </source>
</evidence>
<evidence type="ECO:0000256" key="8">
    <source>
        <dbReference type="ARBA" id="ARBA00048679"/>
    </source>
</evidence>
<dbReference type="Gene3D" id="1.10.510.10">
    <property type="entry name" value="Transferase(Phosphotransferase) domain 1"/>
    <property type="match status" value="1"/>
</dbReference>
<dbReference type="EMBL" id="AP018227">
    <property type="protein sequence ID" value="BAY86662.1"/>
    <property type="molecule type" value="Genomic_DNA"/>
</dbReference>
<evidence type="ECO:0000256" key="7">
    <source>
        <dbReference type="ARBA" id="ARBA00047899"/>
    </source>
</evidence>
<evidence type="ECO:0000256" key="4">
    <source>
        <dbReference type="ARBA" id="ARBA00022741"/>
    </source>
</evidence>
<dbReference type="InterPro" id="IPR011009">
    <property type="entry name" value="Kinase-like_dom_sf"/>
</dbReference>
<dbReference type="PROSITE" id="PS00107">
    <property type="entry name" value="PROTEIN_KINASE_ATP"/>
    <property type="match status" value="1"/>
</dbReference>
<keyword evidence="4 9" id="KW-0547">Nucleotide-binding</keyword>
<dbReference type="GO" id="GO:0004674">
    <property type="term" value="F:protein serine/threonine kinase activity"/>
    <property type="evidence" value="ECO:0007669"/>
    <property type="project" value="UniProtKB-KW"/>
</dbReference>
<reference evidence="11 12" key="1">
    <citation type="submission" date="2017-06" db="EMBL/GenBank/DDBJ databases">
        <title>Genome sequencing of cyanobaciteial culture collection at National Institute for Environmental Studies (NIES).</title>
        <authorList>
            <person name="Hirose Y."/>
            <person name="Shimura Y."/>
            <person name="Fujisawa T."/>
            <person name="Nakamura Y."/>
            <person name="Kawachi M."/>
        </authorList>
    </citation>
    <scope>NUCLEOTIDE SEQUENCE [LARGE SCALE GENOMIC DNA]</scope>
    <source>
        <strain evidence="11 12">NIES-267</strain>
    </source>
</reference>
<keyword evidence="12" id="KW-1185">Reference proteome</keyword>
<sequence length="366" mass="41618">MNRFSKKVSNFHSDLLMNTKLGQLCGSKTLFRERYAILRILGRGGFGVTFLARNVSLPGHPLCVIKQLCPKVSNPRSWERAKERFEKEAKTLGQLGNHSQIPMLLDYFEMGEEFFLVQEYVRGCTLTREVRRNGSLSEDAVKKFLQEILPVLQYIHKNHVIHRDIKPQNLLRCDDDGRLVLIDFGAVREELAKASELGEKTATTNFVGTMGFAPPEQFSLRPVYSSDIYALGVTCLYLLTGKAPLEFDYDPNTGEICWQKLLTVSEHFGSVLNKMIKVSVRERFSSASEVMFALGIESHLPHLSNCLSTQPLGIKESKSKGTHSFEENYHSYVPPFTRTAVAIREWKAKLEARKARRNYKPYSSMA</sequence>
<evidence type="ECO:0000256" key="3">
    <source>
        <dbReference type="ARBA" id="ARBA00022679"/>
    </source>
</evidence>
<comment type="catalytic activity">
    <reaction evidence="8">
        <text>L-seryl-[protein] + ATP = O-phospho-L-seryl-[protein] + ADP + H(+)</text>
        <dbReference type="Rhea" id="RHEA:17989"/>
        <dbReference type="Rhea" id="RHEA-COMP:9863"/>
        <dbReference type="Rhea" id="RHEA-COMP:11604"/>
        <dbReference type="ChEBI" id="CHEBI:15378"/>
        <dbReference type="ChEBI" id="CHEBI:29999"/>
        <dbReference type="ChEBI" id="CHEBI:30616"/>
        <dbReference type="ChEBI" id="CHEBI:83421"/>
        <dbReference type="ChEBI" id="CHEBI:456216"/>
        <dbReference type="EC" id="2.7.11.1"/>
    </reaction>
</comment>
<evidence type="ECO:0000256" key="1">
    <source>
        <dbReference type="ARBA" id="ARBA00012513"/>
    </source>
</evidence>
<dbReference type="GO" id="GO:0005524">
    <property type="term" value="F:ATP binding"/>
    <property type="evidence" value="ECO:0007669"/>
    <property type="project" value="UniProtKB-UniRule"/>
</dbReference>
<dbReference type="OrthoDB" id="437733at2"/>
<evidence type="ECO:0000313" key="12">
    <source>
        <dbReference type="Proteomes" id="UP000218418"/>
    </source>
</evidence>
<keyword evidence="3" id="KW-0808">Transferase</keyword>
<dbReference type="Pfam" id="PF00069">
    <property type="entry name" value="Pkinase"/>
    <property type="match status" value="1"/>
</dbReference>
<organism evidence="11 12">
    <name type="scientific">Calothrix parasitica NIES-267</name>
    <dbReference type="NCBI Taxonomy" id="1973488"/>
    <lineage>
        <taxon>Bacteria</taxon>
        <taxon>Bacillati</taxon>
        <taxon>Cyanobacteriota</taxon>
        <taxon>Cyanophyceae</taxon>
        <taxon>Nostocales</taxon>
        <taxon>Calotrichaceae</taxon>
        <taxon>Calothrix</taxon>
    </lineage>
</organism>
<dbReference type="PROSITE" id="PS50011">
    <property type="entry name" value="PROTEIN_KINASE_DOM"/>
    <property type="match status" value="1"/>
</dbReference>
<dbReference type="SMART" id="SM00220">
    <property type="entry name" value="S_TKc"/>
    <property type="match status" value="1"/>
</dbReference>
<dbReference type="PANTHER" id="PTHR24363">
    <property type="entry name" value="SERINE/THREONINE PROTEIN KINASE"/>
    <property type="match status" value="1"/>
</dbReference>
<dbReference type="EC" id="2.7.11.1" evidence="1"/>
<dbReference type="Proteomes" id="UP000218418">
    <property type="component" value="Chromosome"/>
</dbReference>
<evidence type="ECO:0000256" key="5">
    <source>
        <dbReference type="ARBA" id="ARBA00022777"/>
    </source>
</evidence>
<dbReference type="SUPFAM" id="SSF56112">
    <property type="entry name" value="Protein kinase-like (PK-like)"/>
    <property type="match status" value="1"/>
</dbReference>
<feature type="binding site" evidence="9">
    <location>
        <position position="66"/>
    </location>
    <ligand>
        <name>ATP</name>
        <dbReference type="ChEBI" id="CHEBI:30616"/>
    </ligand>
</feature>
<evidence type="ECO:0000256" key="2">
    <source>
        <dbReference type="ARBA" id="ARBA00022527"/>
    </source>
</evidence>